<evidence type="ECO:0000313" key="7">
    <source>
        <dbReference type="Proteomes" id="UP000267524"/>
    </source>
</evidence>
<reference evidence="6 7" key="1">
    <citation type="submission" date="2018-08" db="EMBL/GenBank/DDBJ databases">
        <title>Chryseobacterium nematophagum: a novel matrix digesting pathogen of nematodes.</title>
        <authorList>
            <person name="Page A."/>
            <person name="Roberts M."/>
            <person name="Felix M.-A."/>
            <person name="Weir W."/>
        </authorList>
    </citation>
    <scope>NUCLEOTIDE SEQUENCE [LARGE SCALE GENOMIC DNA]</scope>
    <source>
        <strain evidence="6 7">JUb275</strain>
    </source>
</reference>
<feature type="transmembrane region" description="Helical" evidence="5">
    <location>
        <begin position="32"/>
        <end position="51"/>
    </location>
</feature>
<protein>
    <submittedName>
        <fullName evidence="6">DUF4013 domain-containing protein</fullName>
    </submittedName>
</protein>
<keyword evidence="2 5" id="KW-0812">Transmembrane</keyword>
<dbReference type="InterPro" id="IPR025098">
    <property type="entry name" value="DUF4013"/>
</dbReference>
<dbReference type="GO" id="GO:0005524">
    <property type="term" value="F:ATP binding"/>
    <property type="evidence" value="ECO:0007669"/>
    <property type="project" value="InterPro"/>
</dbReference>
<evidence type="ECO:0000256" key="5">
    <source>
        <dbReference type="SAM" id="Phobius"/>
    </source>
</evidence>
<proteinExistence type="predicted"/>
<comment type="subcellular location">
    <subcellularLocation>
        <location evidence="1">Cell membrane</location>
        <topology evidence="1">Multi-pass membrane protein</topology>
    </subcellularLocation>
</comment>
<evidence type="ECO:0000256" key="3">
    <source>
        <dbReference type="ARBA" id="ARBA00022989"/>
    </source>
</evidence>
<keyword evidence="7" id="KW-1185">Reference proteome</keyword>
<keyword evidence="4 5" id="KW-0472">Membrane</keyword>
<sequence>MMQFYKKRDFGTFISDTFNFFKIYGRNYFKSYILINGLLLILLIVVGVFGFKELFGQLFGSNLGGNTYYFEEYFQNNWGMLIITGILMFLLYSALMIVNFLFPVFYLNRAAHGQSIIKTDEIVGDFRKNAGKIFKLYVGLTFLVIPVSMVILGISYILIFILIGLIIMLFITPTLFNMITFLSYDYFNSNRGFFESLSYSLRSQFSYTNGRESSPYWKYWGSTLILGIIYYVISLIFTFVPMMLFYGSLFTSTPDGNFEQNPFGGTFGVVIFVIYGISAIFSFLAMNILYINSGLIYYDSRTDLHQKIELAEIDTIGSHE</sequence>
<evidence type="ECO:0000313" key="6">
    <source>
        <dbReference type="EMBL" id="RMZ61173.1"/>
    </source>
</evidence>
<dbReference type="AlphaFoldDB" id="A0A3M7LEM9"/>
<feature type="transmembrane region" description="Helical" evidence="5">
    <location>
        <begin position="267"/>
        <end position="291"/>
    </location>
</feature>
<dbReference type="Proteomes" id="UP000267524">
    <property type="component" value="Unassembled WGS sequence"/>
</dbReference>
<name>A0A3M7LEM9_9FLAO</name>
<dbReference type="EMBL" id="QWIV01000005">
    <property type="protein sequence ID" value="RMZ61173.1"/>
    <property type="molecule type" value="Genomic_DNA"/>
</dbReference>
<evidence type="ECO:0000256" key="1">
    <source>
        <dbReference type="ARBA" id="ARBA00004651"/>
    </source>
</evidence>
<dbReference type="Pfam" id="PF13197">
    <property type="entry name" value="DUF4013"/>
    <property type="match status" value="1"/>
</dbReference>
<evidence type="ECO:0000256" key="2">
    <source>
        <dbReference type="ARBA" id="ARBA00022692"/>
    </source>
</evidence>
<gene>
    <name evidence="6" type="ORF">D1632_04205</name>
</gene>
<comment type="caution">
    <text evidence="6">The sequence shown here is derived from an EMBL/GenBank/DDBJ whole genome shotgun (WGS) entry which is preliminary data.</text>
</comment>
<dbReference type="InterPro" id="IPR036640">
    <property type="entry name" value="ABC1_TM_sf"/>
</dbReference>
<keyword evidence="3 5" id="KW-1133">Transmembrane helix</keyword>
<feature type="transmembrane region" description="Helical" evidence="5">
    <location>
        <begin position="165"/>
        <end position="187"/>
    </location>
</feature>
<feature type="transmembrane region" description="Helical" evidence="5">
    <location>
        <begin position="78"/>
        <end position="102"/>
    </location>
</feature>
<feature type="transmembrane region" description="Helical" evidence="5">
    <location>
        <begin position="224"/>
        <end position="247"/>
    </location>
</feature>
<feature type="transmembrane region" description="Helical" evidence="5">
    <location>
        <begin position="136"/>
        <end position="159"/>
    </location>
</feature>
<accession>A0A3M7LEM9</accession>
<dbReference type="SUPFAM" id="SSF90123">
    <property type="entry name" value="ABC transporter transmembrane region"/>
    <property type="match status" value="1"/>
</dbReference>
<dbReference type="GO" id="GO:0005886">
    <property type="term" value="C:plasma membrane"/>
    <property type="evidence" value="ECO:0007669"/>
    <property type="project" value="UniProtKB-SubCell"/>
</dbReference>
<organism evidence="6 7">
    <name type="scientific">Chryseobacterium nematophagum</name>
    <dbReference type="NCBI Taxonomy" id="2305228"/>
    <lineage>
        <taxon>Bacteria</taxon>
        <taxon>Pseudomonadati</taxon>
        <taxon>Bacteroidota</taxon>
        <taxon>Flavobacteriia</taxon>
        <taxon>Flavobacteriales</taxon>
        <taxon>Weeksellaceae</taxon>
        <taxon>Chryseobacterium group</taxon>
        <taxon>Chryseobacterium</taxon>
    </lineage>
</organism>
<evidence type="ECO:0000256" key="4">
    <source>
        <dbReference type="ARBA" id="ARBA00023136"/>
    </source>
</evidence>